<proteinExistence type="predicted"/>
<dbReference type="Proteomes" id="UP000251617">
    <property type="component" value="Chromosome"/>
</dbReference>
<dbReference type="CDD" id="cd00093">
    <property type="entry name" value="HTH_XRE"/>
    <property type="match status" value="1"/>
</dbReference>
<dbReference type="EMBL" id="CP030750">
    <property type="protein sequence ID" value="AXA26688.1"/>
    <property type="molecule type" value="Genomic_DNA"/>
</dbReference>
<dbReference type="GO" id="GO:0003677">
    <property type="term" value="F:DNA binding"/>
    <property type="evidence" value="ECO:0007669"/>
    <property type="project" value="InterPro"/>
</dbReference>
<dbReference type="AlphaFoldDB" id="A0AAD0L9C3"/>
<dbReference type="SUPFAM" id="SSF47413">
    <property type="entry name" value="lambda repressor-like DNA-binding domains"/>
    <property type="match status" value="1"/>
</dbReference>
<evidence type="ECO:0000313" key="1">
    <source>
        <dbReference type="EMBL" id="AXA26688.1"/>
    </source>
</evidence>
<reference evidence="1 2" key="1">
    <citation type="submission" date="2018-06" db="EMBL/GenBank/DDBJ databases">
        <title>The genome of Pseudomonas putida NX-1, a lignin degrader.</title>
        <authorList>
            <person name="Xu Z."/>
        </authorList>
    </citation>
    <scope>NUCLEOTIDE SEQUENCE [LARGE SCALE GENOMIC DNA]</scope>
    <source>
        <strain evidence="1 2">NX-1</strain>
    </source>
</reference>
<evidence type="ECO:0000313" key="2">
    <source>
        <dbReference type="Proteomes" id="UP000251617"/>
    </source>
</evidence>
<dbReference type="InterPro" id="IPR001387">
    <property type="entry name" value="Cro/C1-type_HTH"/>
</dbReference>
<protein>
    <submittedName>
        <fullName evidence="1">Transcriptional regulator</fullName>
    </submittedName>
</protein>
<gene>
    <name evidence="1" type="ORF">C1S65_22150</name>
</gene>
<dbReference type="Gene3D" id="1.10.260.40">
    <property type="entry name" value="lambda repressor-like DNA-binding domains"/>
    <property type="match status" value="1"/>
</dbReference>
<dbReference type="InterPro" id="IPR010982">
    <property type="entry name" value="Lambda_DNA-bd_dom_sf"/>
</dbReference>
<accession>A0AAD0L9C3</accession>
<sequence length="106" mass="12217">MERFFPVDCDASLQRIGLLVKTARLEQGVRQLDVVSRLGVTEKMLRRIELGDPSVSVRSLMLVLWKLGLTDKVFRPLEDASVSFSELREETSGRRARRRRAKPEDF</sequence>
<organism evidence="1 2">
    <name type="scientific">Pseudomonas putida</name>
    <name type="common">Arthrobacter siderocapsulatus</name>
    <dbReference type="NCBI Taxonomy" id="303"/>
    <lineage>
        <taxon>Bacteria</taxon>
        <taxon>Pseudomonadati</taxon>
        <taxon>Pseudomonadota</taxon>
        <taxon>Gammaproteobacteria</taxon>
        <taxon>Pseudomonadales</taxon>
        <taxon>Pseudomonadaceae</taxon>
        <taxon>Pseudomonas</taxon>
    </lineage>
</organism>
<name>A0AAD0L9C3_PSEPU</name>